<protein>
    <submittedName>
        <fullName evidence="1">Uncharacterized protein</fullName>
    </submittedName>
</protein>
<evidence type="ECO:0000313" key="1">
    <source>
        <dbReference type="EMBL" id="QJA51727.1"/>
    </source>
</evidence>
<gene>
    <name evidence="1" type="ORF">TM448A02269_0008</name>
</gene>
<proteinExistence type="predicted"/>
<accession>A0A6H1ZWM9</accession>
<organism evidence="1">
    <name type="scientific">viral metagenome</name>
    <dbReference type="NCBI Taxonomy" id="1070528"/>
    <lineage>
        <taxon>unclassified sequences</taxon>
        <taxon>metagenomes</taxon>
        <taxon>organismal metagenomes</taxon>
    </lineage>
</organism>
<dbReference type="AlphaFoldDB" id="A0A6H1ZWM9"/>
<name>A0A6H1ZWM9_9ZZZZ</name>
<reference evidence="1" key="1">
    <citation type="submission" date="2020-03" db="EMBL/GenBank/DDBJ databases">
        <title>The deep terrestrial virosphere.</title>
        <authorList>
            <person name="Holmfeldt K."/>
            <person name="Nilsson E."/>
            <person name="Simone D."/>
            <person name="Lopez-Fernandez M."/>
            <person name="Wu X."/>
            <person name="de Brujin I."/>
            <person name="Lundin D."/>
            <person name="Andersson A."/>
            <person name="Bertilsson S."/>
            <person name="Dopson M."/>
        </authorList>
    </citation>
    <scope>NUCLEOTIDE SEQUENCE</scope>
    <source>
        <strain evidence="1">TM448A02269</strain>
    </source>
</reference>
<dbReference type="EMBL" id="MT144285">
    <property type="protein sequence ID" value="QJA51727.1"/>
    <property type="molecule type" value="Genomic_DNA"/>
</dbReference>
<sequence length="371" mass="41220">MKYRDIELYYQQTLDNVGTKIIDLRTTDPISAIRLNFFGTNGSSYCRDNRLNDVITKIELVDGSDQLLSLTLKEAQALEFRRTGKMPYMRPGEKADGGQEESVLIMFGRHLWDPEYYMDLTKFRNPQLKITTNIAAVAAISATAFATGSLKVSVDLLIIEEGATASKGFMMAKNIYGFTSTTAGDEHIDMPRDYPYVNLMMRAFVAGNDVNENISHLKINCDAGKFIPIDKYVKDLWKAEEQDLGPAELRYIINRAHDATVTHDLNHDPIVSLTPVSAGLIANVGWSWSSRFYLSLLTHAGANQTDAVDILMVVKGACPHSTINVPFGLRDQPETYFDPSKFGDIDLILDQDAASAVTIILEQLRSYGAAA</sequence>